<dbReference type="Gene3D" id="3.30.70.330">
    <property type="match status" value="1"/>
</dbReference>
<dbReference type="VEuPathDB" id="ToxoDB:NCLIV_018560"/>
<reference evidence="5" key="4">
    <citation type="journal article" date="2015" name="PLoS ONE">
        <title>Comprehensive Evaluation of Toxoplasma gondii VEG and Neospora caninum LIV Genomes with Tachyzoite Stage Transcriptome and Proteome Defines Novel Transcript Features.</title>
        <authorList>
            <person name="Ramaprasad A."/>
            <person name="Mourier T."/>
            <person name="Naeem R."/>
            <person name="Malas T.B."/>
            <person name="Moussa E."/>
            <person name="Panigrahi A."/>
            <person name="Vermont S.J."/>
            <person name="Otto T.D."/>
            <person name="Wastling J."/>
            <person name="Pain A."/>
        </authorList>
    </citation>
    <scope>NUCLEOTIDE SEQUENCE</scope>
    <source>
        <strain evidence="5">Liverpool</strain>
    </source>
</reference>
<dbReference type="GO" id="GO:0005829">
    <property type="term" value="C:cytosol"/>
    <property type="evidence" value="ECO:0007669"/>
    <property type="project" value="TreeGrafter"/>
</dbReference>
<dbReference type="CDD" id="cd00780">
    <property type="entry name" value="NTF2"/>
    <property type="match status" value="1"/>
</dbReference>
<reference evidence="4" key="2">
    <citation type="submission" date="2011-03" db="EMBL/GenBank/DDBJ databases">
        <title>Comparative genomics and transcriptomics of Neospora caninum and Toxoplasma gondii.</title>
        <authorList>
            <person name="Reid A.J."/>
            <person name="Sohal A."/>
            <person name="Harris D."/>
            <person name="Quail M."/>
            <person name="Sanders M."/>
            <person name="Berriman M."/>
            <person name="Wastling J.M."/>
            <person name="Pain A."/>
        </authorList>
    </citation>
    <scope>NUCLEOTIDE SEQUENCE</scope>
    <source>
        <strain evidence="4">Liverpool</strain>
    </source>
</reference>
<feature type="compositionally biased region" description="Polar residues" evidence="2">
    <location>
        <begin position="79"/>
        <end position="88"/>
    </location>
</feature>
<name>F0VEC2_NEOCL</name>
<dbReference type="Gene3D" id="3.10.450.50">
    <property type="match status" value="1"/>
</dbReference>
<dbReference type="GeneID" id="13444932"/>
<dbReference type="SUPFAM" id="SSF54427">
    <property type="entry name" value="NTF2-like"/>
    <property type="match status" value="1"/>
</dbReference>
<dbReference type="InParanoid" id="F0VEC2"/>
<dbReference type="InterPro" id="IPR018222">
    <property type="entry name" value="Nuclear_transport_factor_2_euk"/>
</dbReference>
<dbReference type="PANTHER" id="PTHR10693">
    <property type="entry name" value="RAS GTPASE-ACTIVATING PROTEIN-BINDING PROTEIN"/>
    <property type="match status" value="1"/>
</dbReference>
<feature type="compositionally biased region" description="Low complexity" evidence="2">
    <location>
        <begin position="585"/>
        <end position="596"/>
    </location>
</feature>
<dbReference type="PANTHER" id="PTHR10693:SF20">
    <property type="entry name" value="AT27578P"/>
    <property type="match status" value="1"/>
</dbReference>
<dbReference type="PROSITE" id="PS50177">
    <property type="entry name" value="NTF2_DOMAIN"/>
    <property type="match status" value="1"/>
</dbReference>
<feature type="compositionally biased region" description="Low complexity" evidence="2">
    <location>
        <begin position="148"/>
        <end position="166"/>
    </location>
</feature>
<dbReference type="SUPFAM" id="SSF54928">
    <property type="entry name" value="RNA-binding domain, RBD"/>
    <property type="match status" value="1"/>
</dbReference>
<dbReference type="InterPro" id="IPR002075">
    <property type="entry name" value="NTF2_dom"/>
</dbReference>
<dbReference type="EMBL" id="FR823387">
    <property type="protein sequence ID" value="CBZ52066.1"/>
    <property type="molecule type" value="Genomic_DNA"/>
</dbReference>
<accession>F0VEC2</accession>
<feature type="compositionally biased region" description="Gly residues" evidence="2">
    <location>
        <begin position="809"/>
        <end position="841"/>
    </location>
</feature>
<feature type="region of interest" description="Disordered" evidence="2">
    <location>
        <begin position="1"/>
        <end position="115"/>
    </location>
</feature>
<reference evidence="4" key="1">
    <citation type="submission" date="2011-02" db="EMBL/GenBank/DDBJ databases">
        <authorList>
            <person name="Aslett M."/>
        </authorList>
    </citation>
    <scope>NUCLEOTIDE SEQUENCE</scope>
    <source>
        <strain evidence="4">Liverpool</strain>
    </source>
</reference>
<dbReference type="EMBL" id="LN714480">
    <property type="protein sequence ID" value="CEL66027.1"/>
    <property type="molecule type" value="Genomic_DNA"/>
</dbReference>
<evidence type="ECO:0000313" key="6">
    <source>
        <dbReference type="Proteomes" id="UP000007494"/>
    </source>
</evidence>
<feature type="compositionally biased region" description="Low complexity" evidence="2">
    <location>
        <begin position="89"/>
        <end position="102"/>
    </location>
</feature>
<dbReference type="Pfam" id="PF02136">
    <property type="entry name" value="NTF2"/>
    <property type="match status" value="1"/>
</dbReference>
<dbReference type="GO" id="GO:1990904">
    <property type="term" value="C:ribonucleoprotein complex"/>
    <property type="evidence" value="ECO:0007669"/>
    <property type="project" value="TreeGrafter"/>
</dbReference>
<dbReference type="InterPro" id="IPR032710">
    <property type="entry name" value="NTF2-like_dom_sf"/>
</dbReference>
<protein>
    <submittedName>
        <fullName evidence="4">Putative ras-GTPase-activating protein binding protein</fullName>
    </submittedName>
    <submittedName>
        <fullName evidence="5">Ras-GTPase-activating protein binding protein,putative</fullName>
    </submittedName>
</protein>
<feature type="domain" description="NTF2" evidence="3">
    <location>
        <begin position="208"/>
        <end position="338"/>
    </location>
</feature>
<feature type="compositionally biased region" description="Low complexity" evidence="2">
    <location>
        <begin position="604"/>
        <end position="617"/>
    </location>
</feature>
<gene>
    <name evidence="5" type="ORF">BN1204_018560</name>
    <name evidence="4" type="ORF">NCLIV_018560</name>
</gene>
<organism evidence="4 6">
    <name type="scientific">Neospora caninum (strain Liverpool)</name>
    <dbReference type="NCBI Taxonomy" id="572307"/>
    <lineage>
        <taxon>Eukaryota</taxon>
        <taxon>Sar</taxon>
        <taxon>Alveolata</taxon>
        <taxon>Apicomplexa</taxon>
        <taxon>Conoidasida</taxon>
        <taxon>Coccidia</taxon>
        <taxon>Eucoccidiorida</taxon>
        <taxon>Eimeriorina</taxon>
        <taxon>Sarcocystidae</taxon>
        <taxon>Neospora</taxon>
    </lineage>
</organism>
<dbReference type="InterPro" id="IPR035979">
    <property type="entry name" value="RBD_domain_sf"/>
</dbReference>
<proteinExistence type="predicted"/>
<feature type="compositionally biased region" description="Polar residues" evidence="2">
    <location>
        <begin position="394"/>
        <end position="404"/>
    </location>
</feature>
<evidence type="ECO:0000256" key="2">
    <source>
        <dbReference type="SAM" id="MobiDB-lite"/>
    </source>
</evidence>
<dbReference type="Proteomes" id="UP000007494">
    <property type="component" value="Chromosome VI"/>
</dbReference>
<sequence>MSVYSVHPAAGAPASSGGGFHHSAQNTAFSGPHTYGGTSGLHPSSGGRGGYGQPHHLQQQMQLQHLQQPPLPPPPHQQYQGFTNAGNYSQHSAQSAQQLQQGHHPHAYSQPNAATAMSAASTLATPTATAPDASLLAQQGSTSTFMFPSQGAAGGAPAAGSGPSAPLMMDAQGAPLGAAQVSSSVAQGPETDHGAHAAKPRMLTPMEVAHSFVYQYYYMLHDTPLDLHRFYDFDSQMIRTTDRDGTVPHSAPHHTDVRAMGQREIYRAFERGRFERTTCRVRFIDAQENKDGGMLILVAGRLKHADEGPEREFAQTVFLAKQKAPRNGWYVTNEIFCYLDAAVEEVQNGAREAALPSSPSARSRVSEAPTAGFQQAVRSPTAATARVEAHAATQTLAPEQSSPRGSAAGSPRAPNAVGSPRVGSGDAPASPRVVPLTPAVPTTAETQETGDEARKAAGEGKKEAGAEEAKSNSAPSAEAENQFLAPQKPAPKRQWKREDAPSPEASAPDANWPRPGETKQQAQKADAQQHAEQFNYDPKSFAFKVVQNAQRTAGGPKGFAVPATRSTGSAASNGRAGAQEEGRTSSRSGAAQASPGAQGGEAGAEGPARGDGPPAGAKKLVVLSEMPPEFSVDELKKAVADQLKKFNEGQAVEIRKPASGRTFGWFIELDCRQSAEYLMQQGLYVRGRQMRLDFARQQGSGGPRGGGARGGRGGRGGWNAGKAPNGRGEFYGPKGDQGAFGEEESRFQRPRYARGEGANENGVFAGSASGQKEGETGADGGGQWIDAGKKKKGPGGPGPAAGVQTGAAAGAGQGERRFGAGGARGGAGRPRGGGSRRGGGDQQPSWSR</sequence>
<dbReference type="GO" id="GO:0003729">
    <property type="term" value="F:mRNA binding"/>
    <property type="evidence" value="ECO:0007669"/>
    <property type="project" value="TreeGrafter"/>
</dbReference>
<keyword evidence="6" id="KW-1185">Reference proteome</keyword>
<feature type="region of interest" description="Disordered" evidence="2">
    <location>
        <begin position="354"/>
        <end position="618"/>
    </location>
</feature>
<keyword evidence="1" id="KW-0694">RNA-binding</keyword>
<feature type="compositionally biased region" description="Basic and acidic residues" evidence="2">
    <location>
        <begin position="451"/>
        <end position="470"/>
    </location>
</feature>
<dbReference type="OrthoDB" id="339151at2759"/>
<reference evidence="6" key="3">
    <citation type="journal article" date="2012" name="PLoS Pathog.">
        <title>Comparative genomics of the apicomplexan parasites Toxoplasma gondii and Neospora caninum: Coccidia differing in host range and transmission strategy.</title>
        <authorList>
            <person name="Reid A.J."/>
            <person name="Vermont S.J."/>
            <person name="Cotton J.A."/>
            <person name="Harris D."/>
            <person name="Hill-Cawthorne G.A."/>
            <person name="Konen-Waisman S."/>
            <person name="Latham S.M."/>
            <person name="Mourier T."/>
            <person name="Norton R."/>
            <person name="Quail M.A."/>
            <person name="Sanders M."/>
            <person name="Shanmugam D."/>
            <person name="Sohal A."/>
            <person name="Wasmuth J.D."/>
            <person name="Brunk B."/>
            <person name="Grigg M.E."/>
            <person name="Howard J.C."/>
            <person name="Parkinson J."/>
            <person name="Roos D.S."/>
            <person name="Trees A.J."/>
            <person name="Berriman M."/>
            <person name="Pain A."/>
            <person name="Wastling J.M."/>
        </authorList>
    </citation>
    <scope>NUCLEOTIDE SEQUENCE [LARGE SCALE GENOMIC DNA]</scope>
    <source>
        <strain evidence="6">Liverpool</strain>
    </source>
</reference>
<evidence type="ECO:0000313" key="4">
    <source>
        <dbReference type="EMBL" id="CBZ52066.1"/>
    </source>
</evidence>
<feature type="compositionally biased region" description="Low complexity" evidence="2">
    <location>
        <begin position="53"/>
        <end position="68"/>
    </location>
</feature>
<dbReference type="RefSeq" id="XP_003882098.1">
    <property type="nucleotide sequence ID" value="XM_003882049.1"/>
</dbReference>
<feature type="compositionally biased region" description="Low complexity" evidence="2">
    <location>
        <begin position="520"/>
        <end position="533"/>
    </location>
</feature>
<dbReference type="InterPro" id="IPR012677">
    <property type="entry name" value="Nucleotide-bd_a/b_plait_sf"/>
</dbReference>
<evidence type="ECO:0000259" key="3">
    <source>
        <dbReference type="PROSITE" id="PS50177"/>
    </source>
</evidence>
<dbReference type="AlphaFoldDB" id="F0VEC2"/>
<feature type="compositionally biased region" description="Gly residues" evidence="2">
    <location>
        <begin position="699"/>
        <end position="719"/>
    </location>
</feature>
<dbReference type="InterPro" id="IPR039539">
    <property type="entry name" value="Ras_GTPase_bind_prot"/>
</dbReference>
<feature type="compositionally biased region" description="Low complexity" evidence="2">
    <location>
        <begin position="381"/>
        <end position="393"/>
    </location>
</feature>
<feature type="compositionally biased region" description="Low complexity" evidence="2">
    <location>
        <begin position="354"/>
        <end position="369"/>
    </location>
</feature>
<evidence type="ECO:0000313" key="5">
    <source>
        <dbReference type="EMBL" id="CEL66027.1"/>
    </source>
</evidence>
<feature type="region of interest" description="Disordered" evidence="2">
    <location>
        <begin position="148"/>
        <end position="170"/>
    </location>
</feature>
<dbReference type="eggNOG" id="KOG0116">
    <property type="taxonomic scope" value="Eukaryota"/>
</dbReference>
<feature type="region of interest" description="Disordered" evidence="2">
    <location>
        <begin position="696"/>
        <end position="848"/>
    </location>
</feature>
<dbReference type="OMA" id="SAEYLMQ"/>
<evidence type="ECO:0000256" key="1">
    <source>
        <dbReference type="ARBA" id="ARBA00022884"/>
    </source>
</evidence>